<dbReference type="STRING" id="36842.SAMN02194393_01805"/>
<dbReference type="OrthoDB" id="9815663at2"/>
<accession>A0A1T5KI12</accession>
<dbReference type="PANTHER" id="PTHR43025:SF3">
    <property type="entry name" value="MONOGALACTOSYLDIACYLGLYCEROL SYNTHASE 1, CHLOROPLASTIC"/>
    <property type="match status" value="1"/>
</dbReference>
<evidence type="ECO:0000259" key="6">
    <source>
        <dbReference type="Pfam" id="PF06925"/>
    </source>
</evidence>
<comment type="subcellular location">
    <subcellularLocation>
        <location evidence="1">Membrane</location>
    </subcellularLocation>
</comment>
<dbReference type="SUPFAM" id="SSF53756">
    <property type="entry name" value="UDP-Glycosyltransferase/glycogen phosphorylase"/>
    <property type="match status" value="1"/>
</dbReference>
<evidence type="ECO:0000259" key="5">
    <source>
        <dbReference type="Pfam" id="PF04101"/>
    </source>
</evidence>
<evidence type="ECO:0000256" key="1">
    <source>
        <dbReference type="ARBA" id="ARBA00004370"/>
    </source>
</evidence>
<dbReference type="Pfam" id="PF06925">
    <property type="entry name" value="MGDG_synth"/>
    <property type="match status" value="1"/>
</dbReference>
<dbReference type="InterPro" id="IPR007235">
    <property type="entry name" value="Glyco_trans_28_C"/>
</dbReference>
<evidence type="ECO:0000256" key="3">
    <source>
        <dbReference type="ARBA" id="ARBA00022676"/>
    </source>
</evidence>
<organism evidence="7 8">
    <name type="scientific">Maledivibacter halophilus</name>
    <dbReference type="NCBI Taxonomy" id="36842"/>
    <lineage>
        <taxon>Bacteria</taxon>
        <taxon>Bacillati</taxon>
        <taxon>Bacillota</taxon>
        <taxon>Clostridia</taxon>
        <taxon>Peptostreptococcales</taxon>
        <taxon>Caminicellaceae</taxon>
        <taxon>Maledivibacter</taxon>
    </lineage>
</organism>
<reference evidence="7 8" key="1">
    <citation type="submission" date="2017-02" db="EMBL/GenBank/DDBJ databases">
        <authorList>
            <person name="Peterson S.W."/>
        </authorList>
    </citation>
    <scope>NUCLEOTIDE SEQUENCE [LARGE SCALE GENOMIC DNA]</scope>
    <source>
        <strain evidence="7 8">M1</strain>
    </source>
</reference>
<dbReference type="EMBL" id="FUZT01000004">
    <property type="protein sequence ID" value="SKC62978.1"/>
    <property type="molecule type" value="Genomic_DNA"/>
</dbReference>
<comment type="similarity">
    <text evidence="2">Belongs to the glycosyltransferase 28 family.</text>
</comment>
<name>A0A1T5KI12_9FIRM</name>
<dbReference type="GO" id="GO:0016020">
    <property type="term" value="C:membrane"/>
    <property type="evidence" value="ECO:0007669"/>
    <property type="project" value="UniProtKB-SubCell"/>
</dbReference>
<dbReference type="InterPro" id="IPR050519">
    <property type="entry name" value="Glycosyltransf_28_UgtP"/>
</dbReference>
<dbReference type="Pfam" id="PF04101">
    <property type="entry name" value="Glyco_tran_28_C"/>
    <property type="match status" value="1"/>
</dbReference>
<protein>
    <submittedName>
        <fullName evidence="7">Processive 1,2-diacylglycerol beta-glucosyltransferase</fullName>
    </submittedName>
</protein>
<dbReference type="GO" id="GO:0009247">
    <property type="term" value="P:glycolipid biosynthetic process"/>
    <property type="evidence" value="ECO:0007669"/>
    <property type="project" value="InterPro"/>
</dbReference>
<dbReference type="Gene3D" id="3.40.50.2000">
    <property type="entry name" value="Glycogen Phosphorylase B"/>
    <property type="match status" value="2"/>
</dbReference>
<proteinExistence type="inferred from homology"/>
<feature type="domain" description="Diacylglycerol glucosyltransferase N-terminal" evidence="6">
    <location>
        <begin position="15"/>
        <end position="178"/>
    </location>
</feature>
<keyword evidence="3" id="KW-0328">Glycosyltransferase</keyword>
<dbReference type="RefSeq" id="WP_079491004.1">
    <property type="nucleotide sequence ID" value="NZ_FUZT01000004.1"/>
</dbReference>
<evidence type="ECO:0000256" key="2">
    <source>
        <dbReference type="ARBA" id="ARBA00006962"/>
    </source>
</evidence>
<dbReference type="GO" id="GO:0016758">
    <property type="term" value="F:hexosyltransferase activity"/>
    <property type="evidence" value="ECO:0007669"/>
    <property type="project" value="InterPro"/>
</dbReference>
<evidence type="ECO:0000256" key="4">
    <source>
        <dbReference type="ARBA" id="ARBA00022679"/>
    </source>
</evidence>
<keyword evidence="8" id="KW-1185">Reference proteome</keyword>
<feature type="domain" description="Glycosyl transferase family 28 C-terminal" evidence="5">
    <location>
        <begin position="198"/>
        <end position="344"/>
    </location>
</feature>
<dbReference type="InterPro" id="IPR009695">
    <property type="entry name" value="Diacylglyc_glucosyltr_N"/>
</dbReference>
<sequence length="378" mass="43200">MKKILIFTASTGGGHNQAAKSLASKFQLYGYDVTVVDILKLTNKITEKFFADGYEILSCNLPKIYRGLYKYSNKQKVNIKLCKYIYRIFKRKIYKSTREINPDLIIGTHPFIVNIISRLKQRKRIFVPFVSVVTDFKAHSTYFNRHVDAYITGSEYTNIGMIKEGIPEDKLYCYGIPIREEFLSNNGSNDIRDNHDFTVLLMGGSMGVKSIEEVLKGLVSCKNKMKIIVVCGNNKSLMNRIESEYQRMPNDKEIVIYGFTNNIPNLMTNSDVLISKPGGLTVSEAIAKRLPLLIPYMLPGQEEDNAQFLSDSGIAMVIKNIDEINNIVDNLVSETYILEEMKEKMDNIAENYSIDNIVKLGDELIEDYKLMNYFKRAE</sequence>
<dbReference type="PANTHER" id="PTHR43025">
    <property type="entry name" value="MONOGALACTOSYLDIACYLGLYCEROL SYNTHASE"/>
    <property type="match status" value="1"/>
</dbReference>
<gene>
    <name evidence="7" type="ORF">SAMN02194393_01805</name>
</gene>
<dbReference type="Proteomes" id="UP000190285">
    <property type="component" value="Unassembled WGS sequence"/>
</dbReference>
<keyword evidence="4 7" id="KW-0808">Transferase</keyword>
<evidence type="ECO:0000313" key="7">
    <source>
        <dbReference type="EMBL" id="SKC62978.1"/>
    </source>
</evidence>
<evidence type="ECO:0000313" key="8">
    <source>
        <dbReference type="Proteomes" id="UP000190285"/>
    </source>
</evidence>
<dbReference type="AlphaFoldDB" id="A0A1T5KI12"/>